<dbReference type="InterPro" id="IPR036291">
    <property type="entry name" value="NAD(P)-bd_dom_sf"/>
</dbReference>
<name>A0A0N1IGB6_PAPMA</name>
<reference evidence="1 2" key="1">
    <citation type="journal article" date="2015" name="Nat. Commun.">
        <title>Outbred genome sequencing and CRISPR/Cas9 gene editing in butterflies.</title>
        <authorList>
            <person name="Li X."/>
            <person name="Fan D."/>
            <person name="Zhang W."/>
            <person name="Liu G."/>
            <person name="Zhang L."/>
            <person name="Zhao L."/>
            <person name="Fang X."/>
            <person name="Chen L."/>
            <person name="Dong Y."/>
            <person name="Chen Y."/>
            <person name="Ding Y."/>
            <person name="Zhao R."/>
            <person name="Feng M."/>
            <person name="Zhu Y."/>
            <person name="Feng Y."/>
            <person name="Jiang X."/>
            <person name="Zhu D."/>
            <person name="Xiang H."/>
            <person name="Feng X."/>
            <person name="Li S."/>
            <person name="Wang J."/>
            <person name="Zhang G."/>
            <person name="Kronforst M.R."/>
            <person name="Wang W."/>
        </authorList>
    </citation>
    <scope>NUCLEOTIDE SEQUENCE [LARGE SCALE GENOMIC DNA]</scope>
    <source>
        <strain evidence="1">Ya'a_city_454_Pm</strain>
        <tissue evidence="1">Whole body</tissue>
    </source>
</reference>
<dbReference type="PANTHER" id="PTHR43975">
    <property type="entry name" value="ZGC:101858"/>
    <property type="match status" value="1"/>
</dbReference>
<dbReference type="STRING" id="76193.A0A0N1IGB6"/>
<evidence type="ECO:0000313" key="2">
    <source>
        <dbReference type="Proteomes" id="UP000053240"/>
    </source>
</evidence>
<protein>
    <submittedName>
        <fullName evidence="1">3-oxoacyl-[acyl-carrier-protein] reductase FabG</fullName>
    </submittedName>
</protein>
<proteinExistence type="predicted"/>
<dbReference type="Proteomes" id="UP000053240">
    <property type="component" value="Unassembled WGS sequence"/>
</dbReference>
<dbReference type="PANTHER" id="PTHR43975:SF2">
    <property type="entry name" value="EG:BACR7A4.14 PROTEIN-RELATED"/>
    <property type="match status" value="1"/>
</dbReference>
<dbReference type="Gene3D" id="3.40.50.720">
    <property type="entry name" value="NAD(P)-binding Rossmann-like Domain"/>
    <property type="match status" value="1"/>
</dbReference>
<dbReference type="EMBL" id="KQ460007">
    <property type="protein sequence ID" value="KPJ18483.1"/>
    <property type="molecule type" value="Genomic_DNA"/>
</dbReference>
<organism evidence="1 2">
    <name type="scientific">Papilio machaon</name>
    <name type="common">Old World swallowtail butterfly</name>
    <dbReference type="NCBI Taxonomy" id="76193"/>
    <lineage>
        <taxon>Eukaryota</taxon>
        <taxon>Metazoa</taxon>
        <taxon>Ecdysozoa</taxon>
        <taxon>Arthropoda</taxon>
        <taxon>Hexapoda</taxon>
        <taxon>Insecta</taxon>
        <taxon>Pterygota</taxon>
        <taxon>Neoptera</taxon>
        <taxon>Endopterygota</taxon>
        <taxon>Lepidoptera</taxon>
        <taxon>Glossata</taxon>
        <taxon>Ditrysia</taxon>
        <taxon>Papilionoidea</taxon>
        <taxon>Papilionidae</taxon>
        <taxon>Papilioninae</taxon>
        <taxon>Papilio</taxon>
    </lineage>
</organism>
<accession>A0A0N1IGB6</accession>
<keyword evidence="2" id="KW-1185">Reference proteome</keyword>
<gene>
    <name evidence="1" type="ORF">RR48_01527</name>
</gene>
<dbReference type="InParanoid" id="A0A0N1IGB6"/>
<dbReference type="SUPFAM" id="SSF51735">
    <property type="entry name" value="NAD(P)-binding Rossmann-fold domains"/>
    <property type="match status" value="1"/>
</dbReference>
<dbReference type="InterPro" id="IPR002347">
    <property type="entry name" value="SDR_fam"/>
</dbReference>
<dbReference type="AlphaFoldDB" id="A0A0N1IGB6"/>
<sequence length="251" mass="27166">MNLKGKVVIVTGASSGIGAATAKLFASHGALVTAVGRDEVRLKQVADICKTYHGIQPLCVRVDLTEDGSCEEVVNKTVETYKKIDVLVNCAGKTIVSSLFENSMDTFDDLVSLNLRVPYKLCQLCVPYLKLTKGNVVNVFGNKCVHRPGFLLSAILCSALQCFTVSGSRDLSCEGIRMNAVRPGLTRTHFLANFNVDEDLMDLTYNELANTQPQVINEPEDVAKMILFLAGYEHPNLTGNNLFLGGGATSC</sequence>
<dbReference type="PRINTS" id="PR00081">
    <property type="entry name" value="GDHRDH"/>
</dbReference>
<dbReference type="Pfam" id="PF00106">
    <property type="entry name" value="adh_short"/>
    <property type="match status" value="1"/>
</dbReference>
<evidence type="ECO:0000313" key="1">
    <source>
        <dbReference type="EMBL" id="KPJ18483.1"/>
    </source>
</evidence>